<comment type="subcellular location">
    <subcellularLocation>
        <location evidence="1">Mitochondrion inner membrane</location>
        <topology evidence="1">Single-pass membrane protein</topology>
        <orientation evidence="1">Matrix side</orientation>
    </subcellularLocation>
</comment>
<keyword evidence="4" id="KW-0679">Respiratory chain</keyword>
<dbReference type="FunCoup" id="A0A8V0X479">
    <property type="interactions" value="1919"/>
</dbReference>
<keyword evidence="7" id="KW-0249">Electron transport</keyword>
<evidence type="ECO:0000256" key="4">
    <source>
        <dbReference type="ARBA" id="ARBA00022660"/>
    </source>
</evidence>
<dbReference type="GO" id="GO:0006120">
    <property type="term" value="P:mitochondrial electron transport, NADH to ubiquinone"/>
    <property type="evidence" value="ECO:0007669"/>
    <property type="project" value="InterPro"/>
</dbReference>
<dbReference type="Pfam" id="PF06374">
    <property type="entry name" value="NDUF_C2"/>
    <property type="match status" value="1"/>
</dbReference>
<keyword evidence="5" id="KW-0812">Transmembrane</keyword>
<evidence type="ECO:0000313" key="12">
    <source>
        <dbReference type="Proteomes" id="UP000000539"/>
    </source>
</evidence>
<dbReference type="GO" id="GO:0045271">
    <property type="term" value="C:respiratory chain complex I"/>
    <property type="evidence" value="ECO:0000318"/>
    <property type="project" value="GO_Central"/>
</dbReference>
<reference evidence="11" key="2">
    <citation type="submission" date="2025-08" db="UniProtKB">
        <authorList>
            <consortium name="Ensembl"/>
        </authorList>
    </citation>
    <scope>IDENTIFICATION</scope>
    <source>
        <strain evidence="11">broiler</strain>
    </source>
</reference>
<keyword evidence="8" id="KW-1133">Transmembrane helix</keyword>
<organism evidence="11 12">
    <name type="scientific">Gallus gallus</name>
    <name type="common">Chicken</name>
    <dbReference type="NCBI Taxonomy" id="9031"/>
    <lineage>
        <taxon>Eukaryota</taxon>
        <taxon>Metazoa</taxon>
        <taxon>Chordata</taxon>
        <taxon>Craniata</taxon>
        <taxon>Vertebrata</taxon>
        <taxon>Euteleostomi</taxon>
        <taxon>Archelosauria</taxon>
        <taxon>Archosauria</taxon>
        <taxon>Dinosauria</taxon>
        <taxon>Saurischia</taxon>
        <taxon>Theropoda</taxon>
        <taxon>Coelurosauria</taxon>
        <taxon>Aves</taxon>
        <taxon>Neognathae</taxon>
        <taxon>Galloanserae</taxon>
        <taxon>Galliformes</taxon>
        <taxon>Phasianidae</taxon>
        <taxon>Phasianinae</taxon>
        <taxon>Gallus</taxon>
    </lineage>
</organism>
<sequence length="121" mass="13992">MPFLPDEARSLPPPPLVNKGSVWLGLTGWLAALLDNGFAQRPVLRAGVHRQILFITVGWFTGYFLVKRAEYVHAKLDRELLDYVRRHPEDFKEAVLPFLCLVIRIWCFYFIPCSVDPESTY</sequence>
<dbReference type="Ensembl" id="ENSGALT00010004471.1">
    <property type="protein sequence ID" value="ENSGALP00010002719.1"/>
    <property type="gene ID" value="ENSGALG00010001957.1"/>
</dbReference>
<evidence type="ECO:0000256" key="1">
    <source>
        <dbReference type="ARBA" id="ARBA00004298"/>
    </source>
</evidence>
<dbReference type="GO" id="GO:0032981">
    <property type="term" value="P:mitochondrial respiratory chain complex I assembly"/>
    <property type="evidence" value="ECO:0007669"/>
    <property type="project" value="Ensembl"/>
</dbReference>
<evidence type="ECO:0000256" key="6">
    <source>
        <dbReference type="ARBA" id="ARBA00022792"/>
    </source>
</evidence>
<comment type="similarity">
    <text evidence="2">Belongs to the complex I NDUFC2 subunit family.</text>
</comment>
<evidence type="ECO:0008006" key="14">
    <source>
        <dbReference type="Google" id="ProtNLM"/>
    </source>
</evidence>
<evidence type="ECO:0000256" key="2">
    <source>
        <dbReference type="ARBA" id="ARBA00008674"/>
    </source>
</evidence>
<protein>
    <recommendedName>
        <fullName evidence="14">NADH dehydrogenase [ubiquinone] 1 subunit C2</fullName>
    </recommendedName>
</protein>
<dbReference type="GO" id="GO:0005743">
    <property type="term" value="C:mitochondrial inner membrane"/>
    <property type="evidence" value="ECO:0007669"/>
    <property type="project" value="UniProtKB-SubCell"/>
</dbReference>
<dbReference type="OrthoDB" id="6329847at2759"/>
<evidence type="ECO:0000256" key="10">
    <source>
        <dbReference type="ARBA" id="ARBA00023136"/>
    </source>
</evidence>
<evidence type="ECO:0000256" key="8">
    <source>
        <dbReference type="ARBA" id="ARBA00022989"/>
    </source>
</evidence>
<evidence type="ECO:0000256" key="3">
    <source>
        <dbReference type="ARBA" id="ARBA00022448"/>
    </source>
</evidence>
<evidence type="ECO:0007829" key="13">
    <source>
        <dbReference type="PeptideAtlas" id="A0A8V0X479"/>
    </source>
</evidence>
<evidence type="ECO:0000256" key="7">
    <source>
        <dbReference type="ARBA" id="ARBA00022982"/>
    </source>
</evidence>
<keyword evidence="12" id="KW-1185">Reference proteome</keyword>
<keyword evidence="6" id="KW-0999">Mitochondrion inner membrane</keyword>
<dbReference type="AlphaFoldDB" id="A0A8V0X479"/>
<reference evidence="11" key="3">
    <citation type="submission" date="2025-09" db="UniProtKB">
        <authorList>
            <consortium name="Ensembl"/>
        </authorList>
    </citation>
    <scope>IDENTIFICATION</scope>
    <source>
        <strain evidence="11">broiler</strain>
    </source>
</reference>
<evidence type="ECO:0000256" key="9">
    <source>
        <dbReference type="ARBA" id="ARBA00023128"/>
    </source>
</evidence>
<dbReference type="PANTHER" id="PTHR13099:SF0">
    <property type="entry name" value="NADH DEHYDROGENASE [UBIQUINONE] 1 SUBUNIT C2-RELATED"/>
    <property type="match status" value="1"/>
</dbReference>
<keyword evidence="9" id="KW-0496">Mitochondrion</keyword>
<keyword evidence="3" id="KW-0813">Transport</keyword>
<dbReference type="GeneTree" id="ENSGT00390000010352"/>
<evidence type="ECO:0000313" key="11">
    <source>
        <dbReference type="Ensembl" id="ENSGALP00010002719.1"/>
    </source>
</evidence>
<dbReference type="Proteomes" id="UP000000539">
    <property type="component" value="Chromosome 1"/>
</dbReference>
<name>A0A8V0X479_CHICK</name>
<dbReference type="PANTHER" id="PTHR13099">
    <property type="entry name" value="NADH-UBIQUINONE OXIDOREDUCTASE SUBUNIT B14.5B"/>
    <property type="match status" value="1"/>
</dbReference>
<proteinExistence type="evidence at protein level"/>
<evidence type="ECO:0000256" key="5">
    <source>
        <dbReference type="ARBA" id="ARBA00022692"/>
    </source>
</evidence>
<accession>A0A8V0X479</accession>
<keyword evidence="10" id="KW-0472">Membrane</keyword>
<reference evidence="11" key="1">
    <citation type="submission" date="2020-11" db="EMBL/GenBank/DDBJ databases">
        <title>Gallus gallus (Chicken) genome, bGalGal1, GRCg7b, maternal haplotype autosomes + Z &amp; W.</title>
        <authorList>
            <person name="Warren W."/>
            <person name="Formenti G."/>
            <person name="Fedrigo O."/>
            <person name="Haase B."/>
            <person name="Mountcastle J."/>
            <person name="Balacco J."/>
            <person name="Tracey A."/>
            <person name="Schneider V."/>
            <person name="Okimoto R."/>
            <person name="Cheng H."/>
            <person name="Hawken R."/>
            <person name="Howe K."/>
            <person name="Jarvis E.D."/>
        </authorList>
    </citation>
    <scope>NUCLEOTIDE SEQUENCE [LARGE SCALE GENOMIC DNA]</scope>
    <source>
        <strain evidence="11">Broiler</strain>
    </source>
</reference>
<gene>
    <name evidence="11" type="primary">NDUFC2</name>
</gene>
<dbReference type="InterPro" id="IPR009423">
    <property type="entry name" value="NDUC2"/>
</dbReference>
<keyword evidence="13" id="KW-1267">Proteomics identification</keyword>